<sequence length="662" mass="71209">MSLAPPSGASDARDPSSASAEQATLLRRYLDQCQSDAAALLTQVCREASSETGGKANQLWLTPAQRQARQELPRLAPAWMAHLSRPVTPQAPPATAPMPFLASGFNVPSGLSLMSDDDVDEDIESTRVVQAIEGAAEWSLRDLRSRLASGSTSGPPQDDAFPLGPEKVVGALCATLHEAGLDGPMRLAALRSVAEPLARGLADLYQQHAALLGEWGLQPARFTIRREPAARAAAGSAGREVAASRAADAVGVATNQIPALLAQVAGEAGLSSGMQALMNRLAVPVARSVAEDQRLLDSVDNPLWRLIDRLASLGQLDTQATPGSLQLPLHLRLEPIIARLEAAVQPMPVERYSQALAEAEAEAHQVADVHGHTGATTATSTVAPTTPLKLSTSTAPLHASPTAAAVAAERQRLALEPMMRAQMAARLRDDPVLPEVRQFLLGPWLQVLVKAMAEQGEEAPLTQRVLGAVESFINGGSYRRRAPLGRAEMDCLRMEAEDGLLQVAQMPGDRVQQHVLDLRRSLATWPRPVPDTEISALLDEPEETPAIDEQADWPSHHELATVPIALDAHNPDERSMRDCESWLDGLATGDICRIQRQGQWATLRLNWRNDNGTYFAFGNSTGLAFCTSRRVLGRMRLEGLATTMARGQWLRQAVDTLPMALE</sequence>
<feature type="region of interest" description="Disordered" evidence="1">
    <location>
        <begin position="1"/>
        <end position="20"/>
    </location>
</feature>
<gene>
    <name evidence="2" type="ORF">AACH06_22585</name>
</gene>
<proteinExistence type="predicted"/>
<name>A0ABU9BV25_9BURK</name>
<dbReference type="RefSeq" id="WP_341428043.1">
    <property type="nucleotide sequence ID" value="NZ_JBBUTG010000018.1"/>
</dbReference>
<evidence type="ECO:0000256" key="1">
    <source>
        <dbReference type="SAM" id="MobiDB-lite"/>
    </source>
</evidence>
<evidence type="ECO:0000313" key="2">
    <source>
        <dbReference type="EMBL" id="MEK8033619.1"/>
    </source>
</evidence>
<dbReference type="EMBL" id="JBBUTG010000018">
    <property type="protein sequence ID" value="MEK8033619.1"/>
    <property type="molecule type" value="Genomic_DNA"/>
</dbReference>
<evidence type="ECO:0000313" key="3">
    <source>
        <dbReference type="Proteomes" id="UP001371218"/>
    </source>
</evidence>
<protein>
    <submittedName>
        <fullName evidence="2">DUF1631 family protein</fullName>
    </submittedName>
</protein>
<organism evidence="2 3">
    <name type="scientific">Ideonella lacteola</name>
    <dbReference type="NCBI Taxonomy" id="2984193"/>
    <lineage>
        <taxon>Bacteria</taxon>
        <taxon>Pseudomonadati</taxon>
        <taxon>Pseudomonadota</taxon>
        <taxon>Betaproteobacteria</taxon>
        <taxon>Burkholderiales</taxon>
        <taxon>Sphaerotilaceae</taxon>
        <taxon>Ideonella</taxon>
    </lineage>
</organism>
<keyword evidence="3" id="KW-1185">Reference proteome</keyword>
<dbReference type="Pfam" id="PF07793">
    <property type="entry name" value="DUF1631"/>
    <property type="match status" value="2"/>
</dbReference>
<accession>A0ABU9BV25</accession>
<reference evidence="2 3" key="1">
    <citation type="submission" date="2024-04" db="EMBL/GenBank/DDBJ databases">
        <title>Novel species of the genus Ideonella isolated from streams.</title>
        <authorList>
            <person name="Lu H."/>
        </authorList>
    </citation>
    <scope>NUCLEOTIDE SEQUENCE [LARGE SCALE GENOMIC DNA]</scope>
    <source>
        <strain evidence="2 3">DXS29W</strain>
    </source>
</reference>
<dbReference type="Proteomes" id="UP001371218">
    <property type="component" value="Unassembled WGS sequence"/>
</dbReference>
<comment type="caution">
    <text evidence="2">The sequence shown here is derived from an EMBL/GenBank/DDBJ whole genome shotgun (WGS) entry which is preliminary data.</text>
</comment>
<dbReference type="InterPro" id="IPR012434">
    <property type="entry name" value="DUF1631"/>
</dbReference>